<proteinExistence type="predicted"/>
<dbReference type="AlphaFoldDB" id="A0A7W5ZYS6"/>
<reference evidence="1 2" key="1">
    <citation type="submission" date="2020-08" db="EMBL/GenBank/DDBJ databases">
        <title>Genomic Encyclopedia of Type Strains, Phase IV (KMG-IV): sequencing the most valuable type-strain genomes for metagenomic binning, comparative biology and taxonomic classification.</title>
        <authorList>
            <person name="Goeker M."/>
        </authorList>
    </citation>
    <scope>NUCLEOTIDE SEQUENCE [LARGE SCALE GENOMIC DNA]</scope>
    <source>
        <strain evidence="1 2">DSM 14552</strain>
    </source>
</reference>
<dbReference type="Proteomes" id="UP000562395">
    <property type="component" value="Unassembled WGS sequence"/>
</dbReference>
<comment type="caution">
    <text evidence="1">The sequence shown here is derived from an EMBL/GenBank/DDBJ whole genome shotgun (WGS) entry which is preliminary data.</text>
</comment>
<name>A0A7W5ZYS6_9SPHN</name>
<dbReference type="EMBL" id="JACICY010000015">
    <property type="protein sequence ID" value="MBB3862506.1"/>
    <property type="molecule type" value="Genomic_DNA"/>
</dbReference>
<gene>
    <name evidence="1" type="ORF">GGQ88_003807</name>
</gene>
<sequence length="225" mass="25025">MSSLAQQISAAGLADHILSERQLVRLLGGGDARRYGLVNRALKDGSLLRIKRGTYLLGPRYRTEAVHPFTIAQSLLPGSYISFESALAHHGWIPEAVFVTASASPARKTLHFETPDFGAFDFHPLAIADYRFLTSVDRVPMGKLTAIVAQPLRALMDLVALRKEPWSGIEWLTDGLRIDEEQLFSLRRGDFSKLKAVYKHKSVNTFIEALESFVLTARKAPPTHD</sequence>
<organism evidence="1 2">
    <name type="scientific">Novosphingobium hassiacum</name>
    <dbReference type="NCBI Taxonomy" id="173676"/>
    <lineage>
        <taxon>Bacteria</taxon>
        <taxon>Pseudomonadati</taxon>
        <taxon>Pseudomonadota</taxon>
        <taxon>Alphaproteobacteria</taxon>
        <taxon>Sphingomonadales</taxon>
        <taxon>Sphingomonadaceae</taxon>
        <taxon>Novosphingobium</taxon>
    </lineage>
</organism>
<keyword evidence="2" id="KW-1185">Reference proteome</keyword>
<evidence type="ECO:0000313" key="2">
    <source>
        <dbReference type="Proteomes" id="UP000562395"/>
    </source>
</evidence>
<dbReference type="RefSeq" id="WP_183614986.1">
    <property type="nucleotide sequence ID" value="NZ_JACICY010000015.1"/>
</dbReference>
<accession>A0A7W5ZYS6</accession>
<evidence type="ECO:0008006" key="3">
    <source>
        <dbReference type="Google" id="ProtNLM"/>
    </source>
</evidence>
<protein>
    <recommendedName>
        <fullName evidence="3">Transcriptional regulator, AbiEi antitoxin, Type IV TA system</fullName>
    </recommendedName>
</protein>
<evidence type="ECO:0000313" key="1">
    <source>
        <dbReference type="EMBL" id="MBB3862506.1"/>
    </source>
</evidence>